<sequence>MSDSKRILIDFENINDYSIQLNRWFLISLGAWPQTRSSSRIKKIVVSLQIFIFTSAVAIIMIPCMLYVWFEKEDIKTKLNAMLPLIHRIMGSVNYWMLLTRTKDIQLCIKHMEMDWKIVRRNDHEVMLQYAKIGRFMAGFCAMFMHGSTFIFTAARAMRTTTFMVGNETFRTHPMTCPVYSKIVDVRFNPANQIMLGVQFLSAFVVGSSIIATCSLAAVFAMHACGQLNVLQTWLNELAEEKKSHLAEKKLATIVEHHWRVLSFIAQIESIMHKACLAELLGCTLNMCLLGYYSIMNWASFDGMKIISYIITYISMSFNIFIFCYIGEVLAEQCRNVGQIAYMSNWYKLPHKTALGLVLIIMQSSRVIKITAGKLFRLSLATFGDIIKTSLAYLNLLRTMTA</sequence>
<evidence type="ECO:0000256" key="9">
    <source>
        <dbReference type="ARBA" id="ARBA00023224"/>
    </source>
</evidence>
<feature type="transmembrane region" description="Helical" evidence="10">
    <location>
        <begin position="200"/>
        <end position="222"/>
    </location>
</feature>
<evidence type="ECO:0000256" key="3">
    <source>
        <dbReference type="ARBA" id="ARBA00022606"/>
    </source>
</evidence>
<evidence type="ECO:0000256" key="4">
    <source>
        <dbReference type="ARBA" id="ARBA00022692"/>
    </source>
</evidence>
<feature type="transmembrane region" description="Helical" evidence="10">
    <location>
        <begin position="44"/>
        <end position="69"/>
    </location>
</feature>
<keyword evidence="8 10" id="KW-0675">Receptor</keyword>
<evidence type="ECO:0000256" key="8">
    <source>
        <dbReference type="ARBA" id="ARBA00023170"/>
    </source>
</evidence>
<keyword evidence="7 10" id="KW-0472">Membrane</keyword>
<proteinExistence type="inferred from homology"/>
<dbReference type="EMBL" id="JADYXP020000009">
    <property type="protein sequence ID" value="KAL0117022.1"/>
    <property type="molecule type" value="Genomic_DNA"/>
</dbReference>
<accession>A0AAW2FSA9</accession>
<keyword evidence="3 10" id="KW-0716">Sensory transduction</keyword>
<comment type="similarity">
    <text evidence="10">Belongs to the insect chemoreceptor superfamily. Heteromeric odorant receptor channel (TC 1.A.69) family.</text>
</comment>
<dbReference type="GO" id="GO:0005549">
    <property type="term" value="F:odorant binding"/>
    <property type="evidence" value="ECO:0007669"/>
    <property type="project" value="InterPro"/>
</dbReference>
<evidence type="ECO:0000256" key="2">
    <source>
        <dbReference type="ARBA" id="ARBA00022475"/>
    </source>
</evidence>
<dbReference type="PANTHER" id="PTHR21137:SF35">
    <property type="entry name" value="ODORANT RECEPTOR 19A-RELATED"/>
    <property type="match status" value="1"/>
</dbReference>
<dbReference type="GO" id="GO:0007165">
    <property type="term" value="P:signal transduction"/>
    <property type="evidence" value="ECO:0007669"/>
    <property type="project" value="UniProtKB-KW"/>
</dbReference>
<dbReference type="AlphaFoldDB" id="A0AAW2FSA9"/>
<keyword evidence="12" id="KW-1185">Reference proteome</keyword>
<dbReference type="InterPro" id="IPR004117">
    <property type="entry name" value="7tm6_olfct_rcpt"/>
</dbReference>
<dbReference type="GO" id="GO:0004984">
    <property type="term" value="F:olfactory receptor activity"/>
    <property type="evidence" value="ECO:0007669"/>
    <property type="project" value="InterPro"/>
</dbReference>
<name>A0AAW2FSA9_9HYME</name>
<evidence type="ECO:0000256" key="5">
    <source>
        <dbReference type="ARBA" id="ARBA00022725"/>
    </source>
</evidence>
<evidence type="ECO:0000313" key="11">
    <source>
        <dbReference type="EMBL" id="KAL0117022.1"/>
    </source>
</evidence>
<dbReference type="GO" id="GO:0005886">
    <property type="term" value="C:plasma membrane"/>
    <property type="evidence" value="ECO:0007669"/>
    <property type="project" value="UniProtKB-SubCell"/>
</dbReference>
<organism evidence="11 12">
    <name type="scientific">Cardiocondyla obscurior</name>
    <dbReference type="NCBI Taxonomy" id="286306"/>
    <lineage>
        <taxon>Eukaryota</taxon>
        <taxon>Metazoa</taxon>
        <taxon>Ecdysozoa</taxon>
        <taxon>Arthropoda</taxon>
        <taxon>Hexapoda</taxon>
        <taxon>Insecta</taxon>
        <taxon>Pterygota</taxon>
        <taxon>Neoptera</taxon>
        <taxon>Endopterygota</taxon>
        <taxon>Hymenoptera</taxon>
        <taxon>Apocrita</taxon>
        <taxon>Aculeata</taxon>
        <taxon>Formicoidea</taxon>
        <taxon>Formicidae</taxon>
        <taxon>Myrmicinae</taxon>
        <taxon>Cardiocondyla</taxon>
    </lineage>
</organism>
<dbReference type="Proteomes" id="UP001430953">
    <property type="component" value="Unassembled WGS sequence"/>
</dbReference>
<feature type="transmembrane region" description="Helical" evidence="10">
    <location>
        <begin position="136"/>
        <end position="155"/>
    </location>
</feature>
<feature type="transmembrane region" description="Helical" evidence="10">
    <location>
        <begin position="275"/>
        <end position="294"/>
    </location>
</feature>
<dbReference type="PANTHER" id="PTHR21137">
    <property type="entry name" value="ODORANT RECEPTOR"/>
    <property type="match status" value="1"/>
</dbReference>
<comment type="caution">
    <text evidence="11">The sequence shown here is derived from an EMBL/GenBank/DDBJ whole genome shotgun (WGS) entry which is preliminary data.</text>
</comment>
<keyword evidence="2" id="KW-1003">Cell membrane</keyword>
<protein>
    <recommendedName>
        <fullName evidence="10">Odorant receptor</fullName>
    </recommendedName>
</protein>
<comment type="caution">
    <text evidence="10">Lacks conserved residue(s) required for the propagation of feature annotation.</text>
</comment>
<keyword evidence="5 10" id="KW-0552">Olfaction</keyword>
<keyword evidence="9 10" id="KW-0807">Transducer</keyword>
<feature type="transmembrane region" description="Helical" evidence="10">
    <location>
        <begin position="306"/>
        <end position="326"/>
    </location>
</feature>
<evidence type="ECO:0000313" key="12">
    <source>
        <dbReference type="Proteomes" id="UP001430953"/>
    </source>
</evidence>
<evidence type="ECO:0000256" key="6">
    <source>
        <dbReference type="ARBA" id="ARBA00022989"/>
    </source>
</evidence>
<evidence type="ECO:0000256" key="10">
    <source>
        <dbReference type="RuleBase" id="RU351113"/>
    </source>
</evidence>
<keyword evidence="4 10" id="KW-0812">Transmembrane</keyword>
<evidence type="ECO:0000256" key="7">
    <source>
        <dbReference type="ARBA" id="ARBA00023136"/>
    </source>
</evidence>
<comment type="subcellular location">
    <subcellularLocation>
        <location evidence="1 10">Cell membrane</location>
        <topology evidence="1 10">Multi-pass membrane protein</topology>
    </subcellularLocation>
</comment>
<keyword evidence="6 10" id="KW-1133">Transmembrane helix</keyword>
<evidence type="ECO:0000256" key="1">
    <source>
        <dbReference type="ARBA" id="ARBA00004651"/>
    </source>
</evidence>
<gene>
    <name evidence="11" type="ORF">PUN28_010116</name>
</gene>
<reference evidence="11 12" key="1">
    <citation type="submission" date="2023-03" db="EMBL/GenBank/DDBJ databases">
        <title>High recombination rates correlate with genetic variation in Cardiocondyla obscurior ants.</title>
        <authorList>
            <person name="Errbii M."/>
        </authorList>
    </citation>
    <scope>NUCLEOTIDE SEQUENCE [LARGE SCALE GENOMIC DNA]</scope>
    <source>
        <strain evidence="11">Alpha-2009</strain>
        <tissue evidence="11">Whole body</tissue>
    </source>
</reference>
<dbReference type="Pfam" id="PF02949">
    <property type="entry name" value="7tm_6"/>
    <property type="match status" value="1"/>
</dbReference>